<dbReference type="Proteomes" id="UP001054252">
    <property type="component" value="Unassembled WGS sequence"/>
</dbReference>
<evidence type="ECO:0000313" key="2">
    <source>
        <dbReference type="Proteomes" id="UP001054252"/>
    </source>
</evidence>
<evidence type="ECO:0000313" key="1">
    <source>
        <dbReference type="EMBL" id="GKV50687.1"/>
    </source>
</evidence>
<reference evidence="1 2" key="1">
    <citation type="journal article" date="2021" name="Commun. Biol.">
        <title>The genome of Shorea leprosula (Dipterocarpaceae) highlights the ecological relevance of drought in aseasonal tropical rainforests.</title>
        <authorList>
            <person name="Ng K.K.S."/>
            <person name="Kobayashi M.J."/>
            <person name="Fawcett J.A."/>
            <person name="Hatakeyama M."/>
            <person name="Paape T."/>
            <person name="Ng C.H."/>
            <person name="Ang C.C."/>
            <person name="Tnah L.H."/>
            <person name="Lee C.T."/>
            <person name="Nishiyama T."/>
            <person name="Sese J."/>
            <person name="O'Brien M.J."/>
            <person name="Copetti D."/>
            <person name="Mohd Noor M.I."/>
            <person name="Ong R.C."/>
            <person name="Putra M."/>
            <person name="Sireger I.Z."/>
            <person name="Indrioko S."/>
            <person name="Kosugi Y."/>
            <person name="Izuno A."/>
            <person name="Isagi Y."/>
            <person name="Lee S.L."/>
            <person name="Shimizu K.K."/>
        </authorList>
    </citation>
    <scope>NUCLEOTIDE SEQUENCE [LARGE SCALE GENOMIC DNA]</scope>
    <source>
        <strain evidence="1">214</strain>
    </source>
</reference>
<name>A0AAV5MMH1_9ROSI</name>
<comment type="caution">
    <text evidence="1">The sequence shown here is derived from an EMBL/GenBank/DDBJ whole genome shotgun (WGS) entry which is preliminary data.</text>
</comment>
<proteinExistence type="predicted"/>
<dbReference type="AlphaFoldDB" id="A0AAV5MMH1"/>
<sequence>MPKSNASYLLDAGYNYGNGKAQPTEYYDLRGNNQGLSPCSVYLI</sequence>
<keyword evidence="2" id="KW-1185">Reference proteome</keyword>
<protein>
    <submittedName>
        <fullName evidence="1">Uncharacterized protein</fullName>
    </submittedName>
</protein>
<gene>
    <name evidence="1" type="ORF">SLEP1_g57385</name>
</gene>
<organism evidence="1 2">
    <name type="scientific">Rubroshorea leprosula</name>
    <dbReference type="NCBI Taxonomy" id="152421"/>
    <lineage>
        <taxon>Eukaryota</taxon>
        <taxon>Viridiplantae</taxon>
        <taxon>Streptophyta</taxon>
        <taxon>Embryophyta</taxon>
        <taxon>Tracheophyta</taxon>
        <taxon>Spermatophyta</taxon>
        <taxon>Magnoliopsida</taxon>
        <taxon>eudicotyledons</taxon>
        <taxon>Gunneridae</taxon>
        <taxon>Pentapetalae</taxon>
        <taxon>rosids</taxon>
        <taxon>malvids</taxon>
        <taxon>Malvales</taxon>
        <taxon>Dipterocarpaceae</taxon>
        <taxon>Rubroshorea</taxon>
    </lineage>
</organism>
<accession>A0AAV5MMH1</accession>
<dbReference type="EMBL" id="BPVZ01000387">
    <property type="protein sequence ID" value="GKV50687.1"/>
    <property type="molecule type" value="Genomic_DNA"/>
</dbReference>